<reference evidence="1 2" key="1">
    <citation type="journal article" date="2025" name="Microbiol. Resour. Announc.">
        <title>Draft genome sequences for Neonectria magnoliae and Neonectria punicea, canker pathogens of Liriodendron tulipifera and Acer saccharum in West Virginia.</title>
        <authorList>
            <person name="Petronek H.M."/>
            <person name="Kasson M.T."/>
            <person name="Metheny A.M."/>
            <person name="Stauder C.M."/>
            <person name="Lovett B."/>
            <person name="Lynch S.C."/>
            <person name="Garnas J.R."/>
            <person name="Kasson L.R."/>
            <person name="Stajich J.E."/>
        </authorList>
    </citation>
    <scope>NUCLEOTIDE SEQUENCE [LARGE SCALE GENOMIC DNA]</scope>
    <source>
        <strain evidence="1 2">NRRL 64651</strain>
    </source>
</reference>
<organism evidence="1 2">
    <name type="scientific">Neonectria magnoliae</name>
    <dbReference type="NCBI Taxonomy" id="2732573"/>
    <lineage>
        <taxon>Eukaryota</taxon>
        <taxon>Fungi</taxon>
        <taxon>Dikarya</taxon>
        <taxon>Ascomycota</taxon>
        <taxon>Pezizomycotina</taxon>
        <taxon>Sordariomycetes</taxon>
        <taxon>Hypocreomycetidae</taxon>
        <taxon>Hypocreales</taxon>
        <taxon>Nectriaceae</taxon>
        <taxon>Neonectria</taxon>
    </lineage>
</organism>
<accession>A0ABR1IEM7</accession>
<sequence>MATERAQINCAAIIAGLEGKNRLVLPEDPVSSSSLAELSTRVRRLETQHGITLPPPSLSPTWDSLALRICRVQQKSHAKYPKMKVADNSFAFMIPDGMDVAIETLQTLCSDLCRPRPPLFPVSAAMPWPKCASDEEMFDVIRQRLCHSAGAHGILVAPIPITRIEIYAQLVALTLKIEEPEPQVRPGMPPVGMGGMRAPGAAKKSCCGCCLCYCHNNVQPGRSVFPRDIGKRWPNIIDVQPRRRKKSTGFGWLKKLAFWRRSKHDDDWSSTTSGRSSTIVD</sequence>
<comment type="caution">
    <text evidence="1">The sequence shown here is derived from an EMBL/GenBank/DDBJ whole genome shotgun (WGS) entry which is preliminary data.</text>
</comment>
<dbReference type="Proteomes" id="UP001498421">
    <property type="component" value="Unassembled WGS sequence"/>
</dbReference>
<evidence type="ECO:0000313" key="1">
    <source>
        <dbReference type="EMBL" id="KAK7431586.1"/>
    </source>
</evidence>
<proteinExistence type="predicted"/>
<evidence type="ECO:0000313" key="2">
    <source>
        <dbReference type="Proteomes" id="UP001498421"/>
    </source>
</evidence>
<keyword evidence="2" id="KW-1185">Reference proteome</keyword>
<name>A0ABR1IEM7_9HYPO</name>
<gene>
    <name evidence="1" type="ORF">QQZ08_001804</name>
</gene>
<protein>
    <submittedName>
        <fullName evidence="1">Uncharacterized protein</fullName>
    </submittedName>
</protein>
<dbReference type="EMBL" id="JAZAVK010000010">
    <property type="protein sequence ID" value="KAK7431586.1"/>
    <property type="molecule type" value="Genomic_DNA"/>
</dbReference>